<sequence length="285" mass="31194">MAQQFGGPFSPDAKDAPLAKKRPQAGRARANLLFVAALPLLFTAFGGGAVSTISSLTAFALIVGAAWLTREGLEAQEAYEARTIARRPALPRKIFGSVFVGLGVGLATFDTGLIDGILYGILASALHLISFGIDPLRNKTATGTDAYQTDRVARAVDEAEKHLRAMSDAIEQTRDRVMIARVEKFQTAARAMFRRVENDPRELSAARRYLSVYLLGARDATFKLADLQSHGRDPAASKAYLALLDDLEANFTAKTRAFLEDNRTDLDIEIDVLRDRLRREGVRVK</sequence>
<name>A0A6N6JI39_9RHOB</name>
<dbReference type="AlphaFoldDB" id="A0A6N6JI39"/>
<dbReference type="Proteomes" id="UP000436822">
    <property type="component" value="Unassembled WGS sequence"/>
</dbReference>
<feature type="transmembrane region" description="Helical" evidence="2">
    <location>
        <begin position="30"/>
        <end position="50"/>
    </location>
</feature>
<evidence type="ECO:0000256" key="2">
    <source>
        <dbReference type="SAM" id="Phobius"/>
    </source>
</evidence>
<dbReference type="OrthoDB" id="7375296at2"/>
<evidence type="ECO:0000256" key="1">
    <source>
        <dbReference type="SAM" id="MobiDB-lite"/>
    </source>
</evidence>
<feature type="transmembrane region" description="Helical" evidence="2">
    <location>
        <begin position="116"/>
        <end position="133"/>
    </location>
</feature>
<evidence type="ECO:0000313" key="4">
    <source>
        <dbReference type="Proteomes" id="UP000436822"/>
    </source>
</evidence>
<keyword evidence="2" id="KW-1133">Transmembrane helix</keyword>
<evidence type="ECO:0000313" key="3">
    <source>
        <dbReference type="EMBL" id="GFE65607.1"/>
    </source>
</evidence>
<proteinExistence type="predicted"/>
<dbReference type="RefSeq" id="WP_159807680.1">
    <property type="nucleotide sequence ID" value="NZ_BLJE01000002.1"/>
</dbReference>
<protein>
    <recommendedName>
        <fullName evidence="5">5-bromo-4-chloroindolyl phosphate hydrolysis protein</fullName>
    </recommendedName>
</protein>
<organism evidence="3 4">
    <name type="scientific">Litoreibacter roseus</name>
    <dbReference type="NCBI Taxonomy" id="2601869"/>
    <lineage>
        <taxon>Bacteria</taxon>
        <taxon>Pseudomonadati</taxon>
        <taxon>Pseudomonadota</taxon>
        <taxon>Alphaproteobacteria</taxon>
        <taxon>Rhodobacterales</taxon>
        <taxon>Roseobacteraceae</taxon>
        <taxon>Litoreibacter</taxon>
    </lineage>
</organism>
<dbReference type="EMBL" id="BLJE01000002">
    <property type="protein sequence ID" value="GFE65607.1"/>
    <property type="molecule type" value="Genomic_DNA"/>
</dbReference>
<reference evidence="3 4" key="1">
    <citation type="submission" date="2019-12" db="EMBL/GenBank/DDBJ databases">
        <title>Litoreibacter badius sp. nov., a novel bacteriochlorophyll a-containing bacterium in the genus Litoreibacter.</title>
        <authorList>
            <person name="Kanamuro M."/>
            <person name="Takabe Y."/>
            <person name="Mori K."/>
            <person name="Takaichi S."/>
            <person name="Hanada S."/>
        </authorList>
    </citation>
    <scope>NUCLEOTIDE SEQUENCE [LARGE SCALE GENOMIC DNA]</scope>
    <source>
        <strain evidence="3 4">K6</strain>
    </source>
</reference>
<comment type="caution">
    <text evidence="3">The sequence shown here is derived from an EMBL/GenBank/DDBJ whole genome shotgun (WGS) entry which is preliminary data.</text>
</comment>
<keyword evidence="2" id="KW-0812">Transmembrane</keyword>
<feature type="region of interest" description="Disordered" evidence="1">
    <location>
        <begin position="1"/>
        <end position="20"/>
    </location>
</feature>
<keyword evidence="4" id="KW-1185">Reference proteome</keyword>
<accession>A0A6N6JI39</accession>
<gene>
    <name evidence="3" type="ORF">KIN_26810</name>
</gene>
<evidence type="ECO:0008006" key="5">
    <source>
        <dbReference type="Google" id="ProtNLM"/>
    </source>
</evidence>
<keyword evidence="2" id="KW-0472">Membrane</keyword>
<dbReference type="InterPro" id="IPR018770">
    <property type="entry name" value="ChloroindolylP_hydrolase"/>
</dbReference>
<dbReference type="Pfam" id="PF10112">
    <property type="entry name" value="Halogen_Hydrol"/>
    <property type="match status" value="1"/>
</dbReference>